<reference evidence="2 3" key="1">
    <citation type="submission" date="2017-04" db="EMBL/GenBank/DDBJ databases">
        <title>Draft genome sequence of Tuber borchii Vittad., a whitish edible truffle.</title>
        <authorList>
            <consortium name="DOE Joint Genome Institute"/>
            <person name="Murat C."/>
            <person name="Kuo A."/>
            <person name="Barry K.W."/>
            <person name="Clum A."/>
            <person name="Dockter R.B."/>
            <person name="Fauchery L."/>
            <person name="Iotti M."/>
            <person name="Kohler A."/>
            <person name="Labutti K."/>
            <person name="Lindquist E.A."/>
            <person name="Lipzen A."/>
            <person name="Ohm R.A."/>
            <person name="Wang M."/>
            <person name="Grigoriev I.V."/>
            <person name="Zambonelli A."/>
            <person name="Martin F.M."/>
        </authorList>
    </citation>
    <scope>NUCLEOTIDE SEQUENCE [LARGE SCALE GENOMIC DNA]</scope>
    <source>
        <strain evidence="2 3">Tbo3840</strain>
    </source>
</reference>
<comment type="caution">
    <text evidence="2">The sequence shown here is derived from an EMBL/GenBank/DDBJ whole genome shotgun (WGS) entry which is preliminary data.</text>
</comment>
<evidence type="ECO:0000313" key="3">
    <source>
        <dbReference type="Proteomes" id="UP000244722"/>
    </source>
</evidence>
<keyword evidence="3" id="KW-1185">Reference proteome</keyword>
<dbReference type="OrthoDB" id="5425868at2759"/>
<accession>A0A2T6ZRV8</accession>
<organism evidence="2 3">
    <name type="scientific">Tuber borchii</name>
    <name type="common">White truffle</name>
    <dbReference type="NCBI Taxonomy" id="42251"/>
    <lineage>
        <taxon>Eukaryota</taxon>
        <taxon>Fungi</taxon>
        <taxon>Dikarya</taxon>
        <taxon>Ascomycota</taxon>
        <taxon>Pezizomycotina</taxon>
        <taxon>Pezizomycetes</taxon>
        <taxon>Pezizales</taxon>
        <taxon>Tuberaceae</taxon>
        <taxon>Tuber</taxon>
    </lineage>
</organism>
<sequence>MKGFLKSPTRFAASLRTGRFRYPIHRQSRRTPTTMLAYSEALEKLEAKWFKRCLDQRGALLKVLKESEARSFKRSEEEHARMFNQLEDQVKSFHNQRTALLKHFDVKQQLHEKKVEELVQQNCDLLDAALDERTVRMKSQGKYNACGALERMVYLSQLQKKVPPTAGIQQGLDRLAQGDEFTTILHKEVEARKLGVKDVMACIDYLYERVSHRTNGNDNDFHNTIIVRALDYNDYEMAALVIFLKVQSNWPNPLKWKALQVVSRKTHAPTPPPFANVPKTPQKPLPAPRIIIVITSATALRVFVAALRVFVAALRVLVAALNFSEIPLMGLTPSFPSVNSHSLTLPYTQFPSSLPKTPSTTAPMIMPGDRREGGVRMDG</sequence>
<dbReference type="EMBL" id="NESQ01000127">
    <property type="protein sequence ID" value="PUU78229.1"/>
    <property type="molecule type" value="Genomic_DNA"/>
</dbReference>
<name>A0A2T6ZRV8_TUBBO</name>
<feature type="compositionally biased region" description="Polar residues" evidence="1">
    <location>
        <begin position="352"/>
        <end position="362"/>
    </location>
</feature>
<protein>
    <submittedName>
        <fullName evidence="2">Uncharacterized protein</fullName>
    </submittedName>
</protein>
<feature type="region of interest" description="Disordered" evidence="1">
    <location>
        <begin position="352"/>
        <end position="379"/>
    </location>
</feature>
<proteinExistence type="predicted"/>
<evidence type="ECO:0000256" key="1">
    <source>
        <dbReference type="SAM" id="MobiDB-lite"/>
    </source>
</evidence>
<feature type="compositionally biased region" description="Basic and acidic residues" evidence="1">
    <location>
        <begin position="368"/>
        <end position="379"/>
    </location>
</feature>
<gene>
    <name evidence="2" type="ORF">B9Z19DRAFT_1193493</name>
</gene>
<dbReference type="Proteomes" id="UP000244722">
    <property type="component" value="Unassembled WGS sequence"/>
</dbReference>
<dbReference type="AlphaFoldDB" id="A0A2T6ZRV8"/>
<evidence type="ECO:0000313" key="2">
    <source>
        <dbReference type="EMBL" id="PUU78229.1"/>
    </source>
</evidence>